<keyword evidence="3" id="KW-0378">Hydrolase</keyword>
<reference evidence="9" key="2">
    <citation type="journal article" date="2023" name="Proc. Natl. Acad. Sci. U.S.A.">
        <title>A global phylogenomic analysis of the shiitake genus Lentinula.</title>
        <authorList>
            <person name="Sierra-Patev S."/>
            <person name="Min B."/>
            <person name="Naranjo-Ortiz M."/>
            <person name="Looney B."/>
            <person name="Konkel Z."/>
            <person name="Slot J.C."/>
            <person name="Sakamoto Y."/>
            <person name="Steenwyk J.L."/>
            <person name="Rokas A."/>
            <person name="Carro J."/>
            <person name="Camarero S."/>
            <person name="Ferreira P."/>
            <person name="Molpeceres G."/>
            <person name="Ruiz-Duenas F.J."/>
            <person name="Serrano A."/>
            <person name="Henrissat B."/>
            <person name="Drula E."/>
            <person name="Hughes K.W."/>
            <person name="Mata J.L."/>
            <person name="Ishikawa N.K."/>
            <person name="Vargas-Isla R."/>
            <person name="Ushijima S."/>
            <person name="Smith C.A."/>
            <person name="Donoghue J."/>
            <person name="Ahrendt S."/>
            <person name="Andreopoulos W."/>
            <person name="He G."/>
            <person name="LaButti K."/>
            <person name="Lipzen A."/>
            <person name="Ng V."/>
            <person name="Riley R."/>
            <person name="Sandor L."/>
            <person name="Barry K."/>
            <person name="Martinez A.T."/>
            <person name="Xiao Y."/>
            <person name="Gibbons J.G."/>
            <person name="Terashima K."/>
            <person name="Grigoriev I.V."/>
            <person name="Hibbett D."/>
        </authorList>
    </citation>
    <scope>NUCLEOTIDE SEQUENCE</scope>
    <source>
        <strain evidence="9">Sp2 HRB7682 ss15</strain>
    </source>
</reference>
<evidence type="ECO:0000256" key="6">
    <source>
        <dbReference type="ARBA" id="ARBA00047984"/>
    </source>
</evidence>
<dbReference type="Gene3D" id="3.40.50.300">
    <property type="entry name" value="P-loop containing nucleotide triphosphate hydrolases"/>
    <property type="match status" value="1"/>
</dbReference>
<dbReference type="GO" id="GO:0005524">
    <property type="term" value="F:ATP binding"/>
    <property type="evidence" value="ECO:0007669"/>
    <property type="project" value="UniProtKB-KW"/>
</dbReference>
<dbReference type="GO" id="GO:0003724">
    <property type="term" value="F:RNA helicase activity"/>
    <property type="evidence" value="ECO:0007669"/>
    <property type="project" value="UniProtKB-EC"/>
</dbReference>
<evidence type="ECO:0000256" key="2">
    <source>
        <dbReference type="ARBA" id="ARBA00022741"/>
    </source>
</evidence>
<feature type="region of interest" description="Disordered" evidence="7">
    <location>
        <begin position="63"/>
        <end position="92"/>
    </location>
</feature>
<feature type="chain" id="PRO_5040865853" description="RNA helicase" evidence="8">
    <location>
        <begin position="21"/>
        <end position="405"/>
    </location>
</feature>
<reference evidence="9" key="1">
    <citation type="submission" date="2022-08" db="EMBL/GenBank/DDBJ databases">
        <authorList>
            <consortium name="DOE Joint Genome Institute"/>
            <person name="Min B."/>
            <person name="Riley R."/>
            <person name="Sierra-Patev S."/>
            <person name="Naranjo-Ortiz M."/>
            <person name="Looney B."/>
            <person name="Konkel Z."/>
            <person name="Slot J.C."/>
            <person name="Sakamoto Y."/>
            <person name="Steenwyk J.L."/>
            <person name="Rokas A."/>
            <person name="Carro J."/>
            <person name="Camarero S."/>
            <person name="Ferreira P."/>
            <person name="Molpeceres G."/>
            <person name="Ruiz-Duenas F.J."/>
            <person name="Serrano A."/>
            <person name="Henrissat B."/>
            <person name="Drula E."/>
            <person name="Hughes K.W."/>
            <person name="Mata J.L."/>
            <person name="Ishikawa N.K."/>
            <person name="Vargas-Isla R."/>
            <person name="Ushijima S."/>
            <person name="Smith C.A."/>
            <person name="Ahrendt S."/>
            <person name="Andreopoulos W."/>
            <person name="He G."/>
            <person name="Labutti K."/>
            <person name="Lipzen A."/>
            <person name="Ng V."/>
            <person name="Sandor L."/>
            <person name="Barry K."/>
            <person name="Martinez A.T."/>
            <person name="Xiao Y."/>
            <person name="Gibbons J.G."/>
            <person name="Terashima K."/>
            <person name="Hibbett D.S."/>
            <person name="Grigoriev I.V."/>
        </authorList>
    </citation>
    <scope>NUCLEOTIDE SEQUENCE</scope>
    <source>
        <strain evidence="9">Sp2 HRB7682 ss15</strain>
    </source>
</reference>
<evidence type="ECO:0000313" key="10">
    <source>
        <dbReference type="Proteomes" id="UP001150238"/>
    </source>
</evidence>
<comment type="caution">
    <text evidence="9">The sequence shown here is derived from an EMBL/GenBank/DDBJ whole genome shotgun (WGS) entry which is preliminary data.</text>
</comment>
<feature type="signal peptide" evidence="8">
    <location>
        <begin position="1"/>
        <end position="20"/>
    </location>
</feature>
<feature type="compositionally biased region" description="Basic and acidic residues" evidence="7">
    <location>
        <begin position="70"/>
        <end position="87"/>
    </location>
</feature>
<evidence type="ECO:0000256" key="8">
    <source>
        <dbReference type="SAM" id="SignalP"/>
    </source>
</evidence>
<protein>
    <recommendedName>
        <fullName evidence="1">RNA helicase</fullName>
        <ecNumber evidence="1">3.6.4.13</ecNumber>
    </recommendedName>
</protein>
<organism evidence="9 10">
    <name type="scientific">Lentinula lateritia</name>
    <dbReference type="NCBI Taxonomy" id="40482"/>
    <lineage>
        <taxon>Eukaryota</taxon>
        <taxon>Fungi</taxon>
        <taxon>Dikarya</taxon>
        <taxon>Basidiomycota</taxon>
        <taxon>Agaricomycotina</taxon>
        <taxon>Agaricomycetes</taxon>
        <taxon>Agaricomycetidae</taxon>
        <taxon>Agaricales</taxon>
        <taxon>Marasmiineae</taxon>
        <taxon>Omphalotaceae</taxon>
        <taxon>Lentinula</taxon>
    </lineage>
</organism>
<evidence type="ECO:0000256" key="1">
    <source>
        <dbReference type="ARBA" id="ARBA00012552"/>
    </source>
</evidence>
<evidence type="ECO:0000256" key="5">
    <source>
        <dbReference type="ARBA" id="ARBA00022840"/>
    </source>
</evidence>
<evidence type="ECO:0000313" key="9">
    <source>
        <dbReference type="EMBL" id="KAJ4463633.1"/>
    </source>
</evidence>
<comment type="catalytic activity">
    <reaction evidence="6">
        <text>ATP + H2O = ADP + phosphate + H(+)</text>
        <dbReference type="Rhea" id="RHEA:13065"/>
        <dbReference type="ChEBI" id="CHEBI:15377"/>
        <dbReference type="ChEBI" id="CHEBI:15378"/>
        <dbReference type="ChEBI" id="CHEBI:30616"/>
        <dbReference type="ChEBI" id="CHEBI:43474"/>
        <dbReference type="ChEBI" id="CHEBI:456216"/>
        <dbReference type="EC" id="3.6.4.13"/>
    </reaction>
</comment>
<gene>
    <name evidence="9" type="ORF">C8J55DRAFT_592320</name>
</gene>
<dbReference type="PANTHER" id="PTHR47960">
    <property type="entry name" value="DEAD-BOX ATP-DEPENDENT RNA HELICASE 50"/>
    <property type="match status" value="1"/>
</dbReference>
<proteinExistence type="predicted"/>
<keyword evidence="5" id="KW-0067">ATP-binding</keyword>
<evidence type="ECO:0000256" key="4">
    <source>
        <dbReference type="ARBA" id="ARBA00022806"/>
    </source>
</evidence>
<dbReference type="EC" id="3.6.4.13" evidence="1"/>
<dbReference type="AlphaFoldDB" id="A0A9W8ZPL3"/>
<dbReference type="SUPFAM" id="SSF52540">
    <property type="entry name" value="P-loop containing nucleoside triphosphate hydrolases"/>
    <property type="match status" value="1"/>
</dbReference>
<evidence type="ECO:0000256" key="7">
    <source>
        <dbReference type="SAM" id="MobiDB-lite"/>
    </source>
</evidence>
<keyword evidence="2" id="KW-0547">Nucleotide-binding</keyword>
<keyword evidence="8" id="KW-0732">Signal</keyword>
<accession>A0A9W8ZPL3</accession>
<keyword evidence="4" id="KW-0347">Helicase</keyword>
<dbReference type="EMBL" id="JANVFS010000068">
    <property type="protein sequence ID" value="KAJ4463633.1"/>
    <property type="molecule type" value="Genomic_DNA"/>
</dbReference>
<evidence type="ECO:0000256" key="3">
    <source>
        <dbReference type="ARBA" id="ARBA00022801"/>
    </source>
</evidence>
<dbReference type="InterPro" id="IPR027417">
    <property type="entry name" value="P-loop_NTPase"/>
</dbReference>
<dbReference type="Proteomes" id="UP001150238">
    <property type="component" value="Unassembled WGS sequence"/>
</dbReference>
<dbReference type="GO" id="GO:0016787">
    <property type="term" value="F:hydrolase activity"/>
    <property type="evidence" value="ECO:0007669"/>
    <property type="project" value="UniProtKB-KW"/>
</dbReference>
<sequence length="405" mass="45158">MHLNPIFVYLLLGIVSGVVGAPVSSNVIASSELTTGITQSANVKSGSDPDIESHAVMEARSRAINADWDNPPRTDAKVPEQKPKGPESKTTPVSLSLTWQGFESAAVHDKRVSANDVLIRRQAVDLVEKAAKSIWKLKSWHLNRHNSFMYPVTYSNSIERAEFKFILKLEYDGAEGENYCEGRVEVSTMAGFTLAQAGFRLAQAQARSTVPHWAQAKLTTSSQQPKLLSPEFGPVMESLLGYLLTKVKGGTRSRRFGGAGLQGEHDLFDKHMQNPYEINLMDELTLKGVTQYYAYVEERQKVHCLNTLFSKLQINQSIIFCNSTNRVELLAKKITELGYSCFYSHAKGYRQTRFYVIFIFGEWLGVSHQINIGDVLGKGPLSWRTTVYAFAFAASPDSLNAFNRC</sequence>
<name>A0A9W8ZPL3_9AGAR</name>